<gene>
    <name evidence="6" type="ORF">Tasa_028_009</name>
</gene>
<dbReference type="Gene3D" id="1.10.357.10">
    <property type="entry name" value="Tetracycline Repressor, domain 2"/>
    <property type="match status" value="1"/>
</dbReference>
<dbReference type="SUPFAM" id="SSF48498">
    <property type="entry name" value="Tetracyclin repressor-like, C-terminal domain"/>
    <property type="match status" value="1"/>
</dbReference>
<keyword evidence="1" id="KW-0805">Transcription regulation</keyword>
<keyword evidence="2 4" id="KW-0238">DNA-binding</keyword>
<keyword evidence="7" id="KW-1185">Reference proteome</keyword>
<dbReference type="InterPro" id="IPR036271">
    <property type="entry name" value="Tet_transcr_reg_TetR-rel_C_sf"/>
</dbReference>
<feature type="domain" description="HTH tetR-type" evidence="5">
    <location>
        <begin position="11"/>
        <end position="71"/>
    </location>
</feature>
<evidence type="ECO:0000313" key="6">
    <source>
        <dbReference type="EMBL" id="GAN54642.1"/>
    </source>
</evidence>
<keyword evidence="3" id="KW-0804">Transcription</keyword>
<dbReference type="InterPro" id="IPR001647">
    <property type="entry name" value="HTH_TetR"/>
</dbReference>
<evidence type="ECO:0000259" key="5">
    <source>
        <dbReference type="PROSITE" id="PS50977"/>
    </source>
</evidence>
<dbReference type="InterPro" id="IPR009057">
    <property type="entry name" value="Homeodomain-like_sf"/>
</dbReference>
<evidence type="ECO:0000256" key="2">
    <source>
        <dbReference type="ARBA" id="ARBA00023125"/>
    </source>
</evidence>
<comment type="caution">
    <text evidence="6">The sequence shown here is derived from an EMBL/GenBank/DDBJ whole genome shotgun (WGS) entry which is preliminary data.</text>
</comment>
<dbReference type="RefSeq" id="WP_241767733.1">
    <property type="nucleotide sequence ID" value="NZ_BALE01000028.1"/>
</dbReference>
<accession>A0A0D6MLT4</accession>
<dbReference type="InterPro" id="IPR025996">
    <property type="entry name" value="MT1864/Rv1816-like_C"/>
</dbReference>
<dbReference type="Proteomes" id="UP000032679">
    <property type="component" value="Unassembled WGS sequence"/>
</dbReference>
<dbReference type="SUPFAM" id="SSF46689">
    <property type="entry name" value="Homeodomain-like"/>
    <property type="match status" value="1"/>
</dbReference>
<sequence>MTNENRRYHHGDLRAELLRVAREILEEEGIGALKLRAITRRTGVSATAAAPHFGPLSGLLSDLAATGFLELAATLARETTQAGMAHAYVRFALDNPGLFTLMFRNDALDRTRPDYIASSGQVLAMLERAAEKGAAHDAPHDTGRLAARWGLMHGLSVLAIGGMLERLLDKEDPAALERLMIEATGA</sequence>
<feature type="DNA-binding region" description="H-T-H motif" evidence="4">
    <location>
        <begin position="34"/>
        <end position="53"/>
    </location>
</feature>
<reference evidence="6 7" key="1">
    <citation type="submission" date="2012-10" db="EMBL/GenBank/DDBJ databases">
        <title>Genome sequencing of Tanticharoenia sakaeratensis NBRC 103193.</title>
        <authorList>
            <person name="Azuma Y."/>
            <person name="Hadano H."/>
            <person name="Hirakawa H."/>
            <person name="Matsushita K."/>
        </authorList>
    </citation>
    <scope>NUCLEOTIDE SEQUENCE [LARGE SCALE GENOMIC DNA]</scope>
    <source>
        <strain evidence="6 7">NBRC 103193</strain>
    </source>
</reference>
<evidence type="ECO:0000256" key="1">
    <source>
        <dbReference type="ARBA" id="ARBA00023015"/>
    </source>
</evidence>
<dbReference type="PROSITE" id="PS50977">
    <property type="entry name" value="HTH_TETR_2"/>
    <property type="match status" value="1"/>
</dbReference>
<protein>
    <submittedName>
        <fullName evidence="6">TetR family transcriptional regulator</fullName>
    </submittedName>
</protein>
<dbReference type="Pfam" id="PF13305">
    <property type="entry name" value="TetR_C_33"/>
    <property type="match status" value="1"/>
</dbReference>
<dbReference type="AlphaFoldDB" id="A0A0D6MLT4"/>
<organism evidence="6 7">
    <name type="scientific">Tanticharoenia sakaeratensis NBRC 103193</name>
    <dbReference type="NCBI Taxonomy" id="1231623"/>
    <lineage>
        <taxon>Bacteria</taxon>
        <taxon>Pseudomonadati</taxon>
        <taxon>Pseudomonadota</taxon>
        <taxon>Alphaproteobacteria</taxon>
        <taxon>Acetobacterales</taxon>
        <taxon>Acetobacteraceae</taxon>
        <taxon>Tanticharoenia</taxon>
    </lineage>
</organism>
<proteinExistence type="predicted"/>
<evidence type="ECO:0000313" key="7">
    <source>
        <dbReference type="Proteomes" id="UP000032679"/>
    </source>
</evidence>
<name>A0A0D6MLT4_9PROT</name>
<dbReference type="GO" id="GO:0003677">
    <property type="term" value="F:DNA binding"/>
    <property type="evidence" value="ECO:0007669"/>
    <property type="project" value="UniProtKB-UniRule"/>
</dbReference>
<dbReference type="EMBL" id="BALE01000028">
    <property type="protein sequence ID" value="GAN54642.1"/>
    <property type="molecule type" value="Genomic_DNA"/>
</dbReference>
<evidence type="ECO:0000256" key="3">
    <source>
        <dbReference type="ARBA" id="ARBA00023163"/>
    </source>
</evidence>
<evidence type="ECO:0000256" key="4">
    <source>
        <dbReference type="PROSITE-ProRule" id="PRU00335"/>
    </source>
</evidence>